<dbReference type="EMBL" id="BARS01053684">
    <property type="protein sequence ID" value="GAG53007.1"/>
    <property type="molecule type" value="Genomic_DNA"/>
</dbReference>
<comment type="caution">
    <text evidence="1">The sequence shown here is derived from an EMBL/GenBank/DDBJ whole genome shotgun (WGS) entry which is preliminary data.</text>
</comment>
<accession>X0Z3I3</accession>
<protein>
    <submittedName>
        <fullName evidence="1">Uncharacterized protein</fullName>
    </submittedName>
</protein>
<feature type="non-terminal residue" evidence="1">
    <location>
        <position position="1"/>
    </location>
</feature>
<organism evidence="1">
    <name type="scientific">marine sediment metagenome</name>
    <dbReference type="NCBI Taxonomy" id="412755"/>
    <lineage>
        <taxon>unclassified sequences</taxon>
        <taxon>metagenomes</taxon>
        <taxon>ecological metagenomes</taxon>
    </lineage>
</organism>
<name>X0Z3I3_9ZZZZ</name>
<evidence type="ECO:0000313" key="1">
    <source>
        <dbReference type="EMBL" id="GAG53007.1"/>
    </source>
</evidence>
<gene>
    <name evidence="1" type="ORF">S01H1_79610</name>
</gene>
<sequence length="224" mass="24810">SVPPLAVMVSGGALTPESQKRVEEDWAEIQGVENWHKVLFLEAIPHAGGTAADLMAMGANITPKIELKSLTEAQHEDALFQNYKKTARDNVRSSCGVPPIVIGESEDYTRATAQVAMEVAEQFMFGPLRNEWDDQINRMLLPELELKYWKYRSGTPDLTNVEDVARAIEVGNKVGVGNPNIYSKVLERVLGVELPQNDAPWAQFPVDLVKIAMQSGLVTMDFDD</sequence>
<reference evidence="1" key="1">
    <citation type="journal article" date="2014" name="Front. Microbiol.">
        <title>High frequency of phylogenetically diverse reductive dehalogenase-homologous genes in deep subseafloor sedimentary metagenomes.</title>
        <authorList>
            <person name="Kawai M."/>
            <person name="Futagami T."/>
            <person name="Toyoda A."/>
            <person name="Takaki Y."/>
            <person name="Nishi S."/>
            <person name="Hori S."/>
            <person name="Arai W."/>
            <person name="Tsubouchi T."/>
            <person name="Morono Y."/>
            <person name="Uchiyama I."/>
            <person name="Ito T."/>
            <person name="Fujiyama A."/>
            <person name="Inagaki F."/>
            <person name="Takami H."/>
        </authorList>
    </citation>
    <scope>NUCLEOTIDE SEQUENCE</scope>
    <source>
        <strain evidence="1">Expedition CK06-06</strain>
    </source>
</reference>
<feature type="non-terminal residue" evidence="1">
    <location>
        <position position="224"/>
    </location>
</feature>
<proteinExistence type="predicted"/>
<dbReference type="AlphaFoldDB" id="X0Z3I3"/>